<keyword evidence="1" id="KW-0812">Transmembrane</keyword>
<dbReference type="EMBL" id="AQGW01000025">
    <property type="protein sequence ID" value="MBE0384160.1"/>
    <property type="molecule type" value="Genomic_DNA"/>
</dbReference>
<proteinExistence type="predicted"/>
<gene>
    <name evidence="2" type="ORF">PCARR_b0096</name>
</gene>
<evidence type="ECO:0000313" key="2">
    <source>
        <dbReference type="EMBL" id="MBE0384160.1"/>
    </source>
</evidence>
<name>A0ABR9EUC6_PSEVC</name>
<keyword evidence="1" id="KW-0472">Membrane</keyword>
<protein>
    <submittedName>
        <fullName evidence="2">Uncharacterized protein</fullName>
    </submittedName>
</protein>
<dbReference type="Proteomes" id="UP000615003">
    <property type="component" value="Unassembled WGS sequence"/>
</dbReference>
<reference evidence="2 3" key="1">
    <citation type="submission" date="2015-06" db="EMBL/GenBank/DDBJ databases">
        <title>Genome sequence of Pseudoalteromonas carrageenovora.</title>
        <authorList>
            <person name="Xie B.-B."/>
            <person name="Rong J.-C."/>
            <person name="Qin Q.-L."/>
            <person name="Zhang Y.-Z."/>
        </authorList>
    </citation>
    <scope>NUCLEOTIDE SEQUENCE [LARGE SCALE GENOMIC DNA]</scope>
    <source>
        <strain evidence="2 3">IAM 12662</strain>
    </source>
</reference>
<keyword evidence="3" id="KW-1185">Reference proteome</keyword>
<evidence type="ECO:0000313" key="3">
    <source>
        <dbReference type="Proteomes" id="UP000615003"/>
    </source>
</evidence>
<comment type="caution">
    <text evidence="2">The sequence shown here is derived from an EMBL/GenBank/DDBJ whole genome shotgun (WGS) entry which is preliminary data.</text>
</comment>
<keyword evidence="1" id="KW-1133">Transmembrane helix</keyword>
<organism evidence="2 3">
    <name type="scientific">Pseudoalteromonas carrageenovora IAM 12662</name>
    <dbReference type="NCBI Taxonomy" id="1314868"/>
    <lineage>
        <taxon>Bacteria</taxon>
        <taxon>Pseudomonadati</taxon>
        <taxon>Pseudomonadota</taxon>
        <taxon>Gammaproteobacteria</taxon>
        <taxon>Alteromonadales</taxon>
        <taxon>Pseudoalteromonadaceae</taxon>
        <taxon>Pseudoalteromonas</taxon>
    </lineage>
</organism>
<evidence type="ECO:0000256" key="1">
    <source>
        <dbReference type="SAM" id="Phobius"/>
    </source>
</evidence>
<sequence length="45" mass="5358">MLNSTLGSFFRFSKFIVVITAIYFMNEQKALNTVFMRYCLFNTHL</sequence>
<accession>A0ABR9EUC6</accession>
<feature type="transmembrane region" description="Helical" evidence="1">
    <location>
        <begin position="6"/>
        <end position="26"/>
    </location>
</feature>